<feature type="domain" description="Nephrocystin 3-like N-terminal" evidence="3">
    <location>
        <begin position="10"/>
        <end position="129"/>
    </location>
</feature>
<name>A0ABR1H8P1_9HYPO</name>
<protein>
    <recommendedName>
        <fullName evidence="6">NACHT domain-containing protein</fullName>
    </recommendedName>
</protein>
<accession>A0ABR1H8P1</accession>
<evidence type="ECO:0000313" key="4">
    <source>
        <dbReference type="EMBL" id="KAK7417462.1"/>
    </source>
</evidence>
<evidence type="ECO:0000259" key="3">
    <source>
        <dbReference type="Pfam" id="PF24883"/>
    </source>
</evidence>
<dbReference type="Proteomes" id="UP001498476">
    <property type="component" value="Unassembled WGS sequence"/>
</dbReference>
<keyword evidence="1" id="KW-0677">Repeat</keyword>
<dbReference type="EMBL" id="JAZAVJ010000057">
    <property type="protein sequence ID" value="KAK7417462.1"/>
    <property type="molecule type" value="Genomic_DNA"/>
</dbReference>
<evidence type="ECO:0000259" key="2">
    <source>
        <dbReference type="Pfam" id="PF22939"/>
    </source>
</evidence>
<evidence type="ECO:0000313" key="5">
    <source>
        <dbReference type="Proteomes" id="UP001498476"/>
    </source>
</evidence>
<gene>
    <name evidence="4" type="ORF">QQX98_004582</name>
</gene>
<dbReference type="PANTHER" id="PTHR10039:SF14">
    <property type="entry name" value="NACHT DOMAIN-CONTAINING PROTEIN"/>
    <property type="match status" value="1"/>
</dbReference>
<dbReference type="InterPro" id="IPR054471">
    <property type="entry name" value="GPIID_WHD"/>
</dbReference>
<evidence type="ECO:0000256" key="1">
    <source>
        <dbReference type="ARBA" id="ARBA00022737"/>
    </source>
</evidence>
<evidence type="ECO:0008006" key="6">
    <source>
        <dbReference type="Google" id="ProtNLM"/>
    </source>
</evidence>
<dbReference type="Pfam" id="PF24883">
    <property type="entry name" value="NPHP3_N"/>
    <property type="match status" value="1"/>
</dbReference>
<comment type="caution">
    <text evidence="4">The sequence shown here is derived from an EMBL/GenBank/DDBJ whole genome shotgun (WGS) entry which is preliminary data.</text>
</comment>
<reference evidence="4 5" key="1">
    <citation type="journal article" date="2025" name="Microbiol. Resour. Announc.">
        <title>Draft genome sequences for Neonectria magnoliae and Neonectria punicea, canker pathogens of Liriodendron tulipifera and Acer saccharum in West Virginia.</title>
        <authorList>
            <person name="Petronek H.M."/>
            <person name="Kasson M.T."/>
            <person name="Metheny A.M."/>
            <person name="Stauder C.M."/>
            <person name="Lovett B."/>
            <person name="Lynch S.C."/>
            <person name="Garnas J.R."/>
            <person name="Kasson L.R."/>
            <person name="Stajich J.E."/>
        </authorList>
    </citation>
    <scope>NUCLEOTIDE SEQUENCE [LARGE SCALE GENOMIC DNA]</scope>
    <source>
        <strain evidence="4 5">NRRL 64653</strain>
    </source>
</reference>
<feature type="domain" description="GPI inositol-deacylase winged helix" evidence="2">
    <location>
        <begin position="257"/>
        <end position="341"/>
    </location>
</feature>
<keyword evidence="5" id="KW-1185">Reference proteome</keyword>
<dbReference type="InterPro" id="IPR056884">
    <property type="entry name" value="NPHP3-like_N"/>
</dbReference>
<dbReference type="PANTHER" id="PTHR10039">
    <property type="entry name" value="AMELOGENIN"/>
    <property type="match status" value="1"/>
</dbReference>
<proteinExistence type="predicted"/>
<dbReference type="Pfam" id="PF22939">
    <property type="entry name" value="WHD_GPIID"/>
    <property type="match status" value="1"/>
</dbReference>
<sequence length="850" mass="97688">MAKEGTCGNFGCFFFMDGVGNQNNASAAISALLHQLYQSQHGLIAHAMKKFEGTPGHIFTRFSTLWPILVNSIDDAKTRDIVWVLDGLDECESKSLRQFITSFKIFFDSHCSAENRLSKCSFKVILLSRPHSLIQQTLGLFTDRDLIHPNNNKFRLSGEDESQAITTDIIRFAQWKINDLASASALPTEVLERLQGKLVVGADFTFLWISLIIKMVDDSTVNGISVAGVEAILNTTSLNDVYQHLLRGTSREFPGKTRKLLSIILASARPLTVDEMCVAVEVEEEGQGSSTQSLAMLGQLLHRPFDNHIRQLCGHFVRIRRRKLYFVHQTAREFLMNESFQLEATPLTETLASCVLPNMADAIWQPIKLEQANKTLLRICVSYIKMFNTREKGRTDSLWDHGQIAQYLDMCRGDPLRAFFPYAAIHWIQHYRPLRKDLFNEFDYLLQPGTGIFDVWIRVHSTWSYETGVSNEGKGAILTNSEVDVPEEPSAILILLEDQHLPYVGNGELQDLRWRFDRLQDWLRYAWYFRRPASTMIMQKFSKLKQGLEDQISQTAGGQSGGSEANWPWNDLTSLRHLTGELEEERRKDFRANSDFVLEKSMALRQDLRHQISRSTKRVLGMSGEGGLKAEWMGNIDRQNRHLLLLDTLTGQLEEEQDRRIGMVSQEDKAKSLERQKHIIARLHSQTEELEQKRLKAFAANPDLKRVRTENRVENLLNWEILAERQRQDILKQPKKEEDLHEVLVHFGLFDLDEEGLEDDEFLSEYWQPRIDALNEHRDVDEEEEDDFGDEKVEANIPDRVKHYIREKRRMRIRGSLGAGTPGAELPGLSNPEAWTFKDLRVSHHRASSE</sequence>
<organism evidence="4 5">
    <name type="scientific">Neonectria punicea</name>
    <dbReference type="NCBI Taxonomy" id="979145"/>
    <lineage>
        <taxon>Eukaryota</taxon>
        <taxon>Fungi</taxon>
        <taxon>Dikarya</taxon>
        <taxon>Ascomycota</taxon>
        <taxon>Pezizomycotina</taxon>
        <taxon>Sordariomycetes</taxon>
        <taxon>Hypocreomycetidae</taxon>
        <taxon>Hypocreales</taxon>
        <taxon>Nectriaceae</taxon>
        <taxon>Neonectria</taxon>
    </lineage>
</organism>